<proteinExistence type="inferred from homology"/>
<dbReference type="PROSITE" id="PS00616">
    <property type="entry name" value="HIS_ACID_PHOSPHAT_1"/>
    <property type="match status" value="1"/>
</dbReference>
<sequence length="412" mass="46514">MSTANPYAFVTSHYWGTFTPFFPVPSEIDPAIPSGCQITFVQGMMRHGSRNPTAAKTNVSNYGERVKLLQTYDVTFDADQLTPFGEKETFDSGRSFYNRYQALADHNEPFIRTMGEKRVVESVSLWKRGFYHDMDDKPQTMVPTHVIPTTEGFNNTLYHGLCTAFETDYASRAKEAQKPWITKFTRPITTRLNKMLPGADLTAADTVRLMQLCPMNTAVNNIRSEFCDLFTAEEWMDNEYSETLAKYYSWSYGNPLGPTQGVGFTNELIARLTRQPVLDHTSTNTTLTGDPATFPLNKKIYIDFTRGNTMASVYSAMGLYKNVRPLSKTRRTPAVDAGGFQTSWLIPFAARFYVEKMKCGKQDEEMVRVLVNNRVIPLSGCGADELGMCTLERFVESMGFARSGGHWDQCFA</sequence>
<evidence type="ECO:0000256" key="1">
    <source>
        <dbReference type="ARBA" id="ARBA00004613"/>
    </source>
</evidence>
<evidence type="ECO:0000256" key="18">
    <source>
        <dbReference type="PIRSR" id="PIRSR000894-2"/>
    </source>
</evidence>
<dbReference type="PANTHER" id="PTHR20963:SF24">
    <property type="entry name" value="3-PHYTASE B"/>
    <property type="match status" value="1"/>
</dbReference>
<dbReference type="SUPFAM" id="SSF53254">
    <property type="entry name" value="Phosphoglycerate mutase-like"/>
    <property type="match status" value="1"/>
</dbReference>
<evidence type="ECO:0000256" key="7">
    <source>
        <dbReference type="ARBA" id="ARBA00023157"/>
    </source>
</evidence>
<organism evidence="19 20">
    <name type="scientific">Colletotrichum zoysiae</name>
    <dbReference type="NCBI Taxonomy" id="1216348"/>
    <lineage>
        <taxon>Eukaryota</taxon>
        <taxon>Fungi</taxon>
        <taxon>Dikarya</taxon>
        <taxon>Ascomycota</taxon>
        <taxon>Pezizomycotina</taxon>
        <taxon>Sordariomycetes</taxon>
        <taxon>Hypocreomycetidae</taxon>
        <taxon>Glomerellales</taxon>
        <taxon>Glomerellaceae</taxon>
        <taxon>Colletotrichum</taxon>
        <taxon>Colletotrichum graminicola species complex</taxon>
    </lineage>
</organism>
<evidence type="ECO:0000256" key="8">
    <source>
        <dbReference type="ARBA" id="ARBA00023180"/>
    </source>
</evidence>
<dbReference type="PANTHER" id="PTHR20963">
    <property type="entry name" value="MULTIPLE INOSITOL POLYPHOSPHATE PHOSPHATASE-RELATED"/>
    <property type="match status" value="1"/>
</dbReference>
<feature type="disulfide bond" evidence="18">
    <location>
        <begin position="162"/>
        <end position="410"/>
    </location>
</feature>
<comment type="subunit">
    <text evidence="3">Monomer.</text>
</comment>
<dbReference type="Gene3D" id="3.40.50.1240">
    <property type="entry name" value="Phosphoglycerate mutase-like"/>
    <property type="match status" value="1"/>
</dbReference>
<evidence type="ECO:0000256" key="17">
    <source>
        <dbReference type="ARBA" id="ARBA00044262"/>
    </source>
</evidence>
<evidence type="ECO:0000256" key="12">
    <source>
        <dbReference type="ARBA" id="ARBA00043675"/>
    </source>
</evidence>
<dbReference type="Proteomes" id="UP001232148">
    <property type="component" value="Unassembled WGS sequence"/>
</dbReference>
<reference evidence="19" key="1">
    <citation type="submission" date="2021-06" db="EMBL/GenBank/DDBJ databases">
        <title>Comparative genomics, transcriptomics and evolutionary studies reveal genomic signatures of adaptation to plant cell wall in hemibiotrophic fungi.</title>
        <authorList>
            <consortium name="DOE Joint Genome Institute"/>
            <person name="Baroncelli R."/>
            <person name="Diaz J.F."/>
            <person name="Benocci T."/>
            <person name="Peng M."/>
            <person name="Battaglia E."/>
            <person name="Haridas S."/>
            <person name="Andreopoulos W."/>
            <person name="Labutti K."/>
            <person name="Pangilinan J."/>
            <person name="Floch G.L."/>
            <person name="Makela M.R."/>
            <person name="Henrissat B."/>
            <person name="Grigoriev I.V."/>
            <person name="Crouch J.A."/>
            <person name="De Vries R.P."/>
            <person name="Sukno S.A."/>
            <person name="Thon M.R."/>
        </authorList>
    </citation>
    <scope>NUCLEOTIDE SEQUENCE</scope>
    <source>
        <strain evidence="19">MAFF235873</strain>
    </source>
</reference>
<comment type="similarity">
    <text evidence="2">Belongs to the histidine acid phosphatase family.</text>
</comment>
<evidence type="ECO:0000313" key="19">
    <source>
        <dbReference type="EMBL" id="KAK2024158.1"/>
    </source>
</evidence>
<evidence type="ECO:0000256" key="13">
    <source>
        <dbReference type="ARBA" id="ARBA00043721"/>
    </source>
</evidence>
<dbReference type="GO" id="GO:0005576">
    <property type="term" value="C:extracellular region"/>
    <property type="evidence" value="ECO:0007669"/>
    <property type="project" value="UniProtKB-SubCell"/>
</dbReference>
<dbReference type="InterPro" id="IPR000560">
    <property type="entry name" value="His_Pase_clade-2"/>
</dbReference>
<comment type="catalytic activity">
    <reaction evidence="13">
        <text>1D-myo-inositol 1,2,6-trisphosphate + H2O = 1D-myo-inositol 1,2-bisphosphate + phosphate</text>
        <dbReference type="Rhea" id="RHEA:77131"/>
        <dbReference type="ChEBI" id="CHEBI:15377"/>
        <dbReference type="ChEBI" id="CHEBI:43474"/>
        <dbReference type="ChEBI" id="CHEBI:195537"/>
        <dbReference type="ChEBI" id="CHEBI:195539"/>
    </reaction>
    <physiologicalReaction direction="left-to-right" evidence="13">
        <dbReference type="Rhea" id="RHEA:77132"/>
    </physiologicalReaction>
</comment>
<protein>
    <recommendedName>
        <fullName evidence="16">Phytase A</fullName>
        <ecNumber evidence="4">3.1.3.8</ecNumber>
    </recommendedName>
    <alternativeName>
        <fullName evidence="17">Histidine acid phosphatase phyA</fullName>
    </alternativeName>
    <alternativeName>
        <fullName evidence="10">Myo-inositol hexakisphosphate phosphohydrolase A</fullName>
    </alternativeName>
    <alternativeName>
        <fullName evidence="9">Myo-inositol-hexaphosphate 3-phosphohydrolase A</fullName>
    </alternativeName>
</protein>
<feature type="disulfide bond" evidence="18">
    <location>
        <begin position="36"/>
        <end position="359"/>
    </location>
</feature>
<dbReference type="InterPro" id="IPR029033">
    <property type="entry name" value="His_PPase_superfam"/>
</dbReference>
<feature type="disulfide bond" evidence="18">
    <location>
        <begin position="381"/>
        <end position="389"/>
    </location>
</feature>
<dbReference type="CDD" id="cd07061">
    <property type="entry name" value="HP_HAP_like"/>
    <property type="match status" value="1"/>
</dbReference>
<dbReference type="InterPro" id="IPR016274">
    <property type="entry name" value="Histidine_acid_Pase_euk"/>
</dbReference>
<dbReference type="PIRSF" id="PIRSF000894">
    <property type="entry name" value="Acid_phosphatase"/>
    <property type="match status" value="1"/>
</dbReference>
<keyword evidence="7 18" id="KW-1015">Disulfide bond</keyword>
<keyword evidence="6" id="KW-0378">Hydrolase</keyword>
<evidence type="ECO:0000256" key="14">
    <source>
        <dbReference type="ARBA" id="ARBA00043748"/>
    </source>
</evidence>
<evidence type="ECO:0000256" key="15">
    <source>
        <dbReference type="ARBA" id="ARBA00043788"/>
    </source>
</evidence>
<gene>
    <name evidence="19" type="ORF">LX32DRAFT_706073</name>
</gene>
<dbReference type="Pfam" id="PF00328">
    <property type="entry name" value="His_Phos_2"/>
    <property type="match status" value="1"/>
</dbReference>
<keyword evidence="5" id="KW-0964">Secreted</keyword>
<keyword evidence="20" id="KW-1185">Reference proteome</keyword>
<evidence type="ECO:0000256" key="5">
    <source>
        <dbReference type="ARBA" id="ARBA00022525"/>
    </source>
</evidence>
<evidence type="ECO:0000256" key="3">
    <source>
        <dbReference type="ARBA" id="ARBA00011245"/>
    </source>
</evidence>
<keyword evidence="8" id="KW-0325">Glycoprotein</keyword>
<comment type="catalytic activity">
    <reaction evidence="15">
        <text>1D-myo-inositol hexakisphosphate + H2O = 1D-myo-inositol 1,2,4,5,6-pentakisphosphate + phosphate</text>
        <dbReference type="Rhea" id="RHEA:16989"/>
        <dbReference type="ChEBI" id="CHEBI:15377"/>
        <dbReference type="ChEBI" id="CHEBI:43474"/>
        <dbReference type="ChEBI" id="CHEBI:57798"/>
        <dbReference type="ChEBI" id="CHEBI:58130"/>
        <dbReference type="EC" id="3.1.3.8"/>
    </reaction>
    <physiologicalReaction direction="left-to-right" evidence="15">
        <dbReference type="Rhea" id="RHEA:16990"/>
    </physiologicalReaction>
</comment>
<dbReference type="AlphaFoldDB" id="A0AAD9H8F3"/>
<comment type="catalytic activity">
    <reaction evidence="12">
        <text>1D-myo-inositol 1,2-bisphosphate + H2O = 1D-myo-inositol 2-phosphate + phosphate</text>
        <dbReference type="Rhea" id="RHEA:77135"/>
        <dbReference type="ChEBI" id="CHEBI:15377"/>
        <dbReference type="ChEBI" id="CHEBI:43474"/>
        <dbReference type="ChEBI" id="CHEBI:84142"/>
        <dbReference type="ChEBI" id="CHEBI:195539"/>
    </reaction>
    <physiologicalReaction direction="left-to-right" evidence="12">
        <dbReference type="Rhea" id="RHEA:77136"/>
    </physiologicalReaction>
</comment>
<dbReference type="GO" id="GO:0003993">
    <property type="term" value="F:acid phosphatase activity"/>
    <property type="evidence" value="ECO:0007669"/>
    <property type="project" value="TreeGrafter"/>
</dbReference>
<name>A0AAD9H8F3_9PEZI</name>
<dbReference type="EMBL" id="MU842973">
    <property type="protein sequence ID" value="KAK2024158.1"/>
    <property type="molecule type" value="Genomic_DNA"/>
</dbReference>
<comment type="catalytic activity">
    <reaction evidence="14">
        <text>1D-myo-inositol 1,2,4,5,6-pentakisphosphate + H2O = 1D-myo-inositol 1,2,5,6-tetrakisphosphate + phosphate</text>
        <dbReference type="Rhea" id="RHEA:77115"/>
        <dbReference type="ChEBI" id="CHEBI:15377"/>
        <dbReference type="ChEBI" id="CHEBI:43474"/>
        <dbReference type="ChEBI" id="CHEBI:57798"/>
        <dbReference type="ChEBI" id="CHEBI:195535"/>
    </reaction>
    <physiologicalReaction direction="left-to-right" evidence="14">
        <dbReference type="Rhea" id="RHEA:77116"/>
    </physiologicalReaction>
</comment>
<evidence type="ECO:0000256" key="6">
    <source>
        <dbReference type="ARBA" id="ARBA00022801"/>
    </source>
</evidence>
<comment type="caution">
    <text evidence="19">The sequence shown here is derived from an EMBL/GenBank/DDBJ whole genome shotgun (WGS) entry which is preliminary data.</text>
</comment>
<evidence type="ECO:0000313" key="20">
    <source>
        <dbReference type="Proteomes" id="UP001232148"/>
    </source>
</evidence>
<evidence type="ECO:0000256" key="10">
    <source>
        <dbReference type="ARBA" id="ARBA00042300"/>
    </source>
</evidence>
<comment type="subcellular location">
    <subcellularLocation>
        <location evidence="1">Secreted</location>
    </subcellularLocation>
</comment>
<evidence type="ECO:0000256" key="11">
    <source>
        <dbReference type="ARBA" id="ARBA00043670"/>
    </source>
</evidence>
<comment type="catalytic activity">
    <reaction evidence="11">
        <text>1D-myo-inositol 1,2,5,6-tetrakisphosphate + H2O = 1D-myo-inositol 1,2,6-trisphosphate + phosphate</text>
        <dbReference type="Rhea" id="RHEA:77119"/>
        <dbReference type="ChEBI" id="CHEBI:15377"/>
        <dbReference type="ChEBI" id="CHEBI:43474"/>
        <dbReference type="ChEBI" id="CHEBI:195535"/>
        <dbReference type="ChEBI" id="CHEBI:195537"/>
    </reaction>
    <physiologicalReaction direction="left-to-right" evidence="11">
        <dbReference type="Rhea" id="RHEA:77120"/>
    </physiologicalReaction>
</comment>
<dbReference type="GO" id="GO:0016158">
    <property type="term" value="F:inositol hexakisphosphate 3-phosphatase activity"/>
    <property type="evidence" value="ECO:0007669"/>
    <property type="project" value="UniProtKB-EC"/>
</dbReference>
<evidence type="ECO:0000256" key="4">
    <source>
        <dbReference type="ARBA" id="ARBA00012632"/>
    </source>
</evidence>
<dbReference type="EC" id="3.1.3.8" evidence="4"/>
<evidence type="ECO:0000256" key="2">
    <source>
        <dbReference type="ARBA" id="ARBA00005375"/>
    </source>
</evidence>
<dbReference type="InterPro" id="IPR033379">
    <property type="entry name" value="Acid_Pase_AS"/>
</dbReference>
<evidence type="ECO:0000256" key="16">
    <source>
        <dbReference type="ARBA" id="ARBA00044106"/>
    </source>
</evidence>
<evidence type="ECO:0000256" key="9">
    <source>
        <dbReference type="ARBA" id="ARBA00041857"/>
    </source>
</evidence>
<accession>A0AAD9H8F3</accession>
<feature type="disulfide bond" evidence="18">
    <location>
        <begin position="213"/>
        <end position="227"/>
    </location>
</feature>